<evidence type="ECO:0000313" key="1">
    <source>
        <dbReference type="EMBL" id="MFC2949145.1"/>
    </source>
</evidence>
<accession>A0ABV7A8S5</accession>
<evidence type="ECO:0000313" key="2">
    <source>
        <dbReference type="Proteomes" id="UP001595387"/>
    </source>
</evidence>
<sequence>MERVQVKYKLYDDINDKTYYREEIGYRIDENYVVTYYGDDMMGIDHIFCEKDGYVIIDEEDSVSPIFVNLDNIGQIDLFHESALNFYKYLVEQHKKN</sequence>
<organism evidence="1 2">
    <name type="scientific">Virgibacillus sediminis</name>
    <dbReference type="NCBI Taxonomy" id="202260"/>
    <lineage>
        <taxon>Bacteria</taxon>
        <taxon>Bacillati</taxon>
        <taxon>Bacillota</taxon>
        <taxon>Bacilli</taxon>
        <taxon>Bacillales</taxon>
        <taxon>Bacillaceae</taxon>
        <taxon>Virgibacillus</taxon>
    </lineage>
</organism>
<keyword evidence="2" id="KW-1185">Reference proteome</keyword>
<protein>
    <submittedName>
        <fullName evidence="1">Uncharacterized protein</fullName>
    </submittedName>
</protein>
<proteinExistence type="predicted"/>
<dbReference type="Proteomes" id="UP001595387">
    <property type="component" value="Unassembled WGS sequence"/>
</dbReference>
<reference evidence="2" key="1">
    <citation type="journal article" date="2019" name="Int. J. Syst. Evol. Microbiol.">
        <title>The Global Catalogue of Microorganisms (GCM) 10K type strain sequencing project: providing services to taxonomists for standard genome sequencing and annotation.</title>
        <authorList>
            <consortium name="The Broad Institute Genomics Platform"/>
            <consortium name="The Broad Institute Genome Sequencing Center for Infectious Disease"/>
            <person name="Wu L."/>
            <person name="Ma J."/>
        </authorList>
    </citation>
    <scope>NUCLEOTIDE SEQUENCE [LARGE SCALE GENOMIC DNA]</scope>
    <source>
        <strain evidence="2">KCTC 13193</strain>
    </source>
</reference>
<name>A0ABV7A8S5_9BACI</name>
<gene>
    <name evidence="1" type="ORF">ACFODW_12465</name>
</gene>
<comment type="caution">
    <text evidence="1">The sequence shown here is derived from an EMBL/GenBank/DDBJ whole genome shotgun (WGS) entry which is preliminary data.</text>
</comment>
<dbReference type="EMBL" id="JBHRRZ010000032">
    <property type="protein sequence ID" value="MFC2949145.1"/>
    <property type="molecule type" value="Genomic_DNA"/>
</dbReference>
<dbReference type="RefSeq" id="WP_390306943.1">
    <property type="nucleotide sequence ID" value="NZ_JBHRRZ010000032.1"/>
</dbReference>